<dbReference type="InterPro" id="IPR051312">
    <property type="entry name" value="Diverse_Substr_Oxidored"/>
</dbReference>
<dbReference type="AlphaFoldDB" id="A0A1M7TIZ1"/>
<dbReference type="STRING" id="1121455.SAMN02745728_02088"/>
<dbReference type="InterPro" id="IPR005107">
    <property type="entry name" value="CO_DH_flav_C"/>
</dbReference>
<evidence type="ECO:0000313" key="6">
    <source>
        <dbReference type="Proteomes" id="UP000186469"/>
    </source>
</evidence>
<feature type="domain" description="CO dehydrogenase flavoprotein C-terminal" evidence="4">
    <location>
        <begin position="41"/>
        <end position="144"/>
    </location>
</feature>
<dbReference type="Pfam" id="PF03450">
    <property type="entry name" value="CO_deh_flav_C"/>
    <property type="match status" value="1"/>
</dbReference>
<reference evidence="5 6" key="1">
    <citation type="submission" date="2016-12" db="EMBL/GenBank/DDBJ databases">
        <authorList>
            <person name="Song W.-J."/>
            <person name="Kurnit D.M."/>
        </authorList>
    </citation>
    <scope>NUCLEOTIDE SEQUENCE [LARGE SCALE GENOMIC DNA]</scope>
    <source>
        <strain evidence="5 6">DSM 11393</strain>
    </source>
</reference>
<evidence type="ECO:0000259" key="4">
    <source>
        <dbReference type="SMART" id="SM01092"/>
    </source>
</evidence>
<evidence type="ECO:0000256" key="2">
    <source>
        <dbReference type="ARBA" id="ARBA00022827"/>
    </source>
</evidence>
<dbReference type="EMBL" id="FRDI01000013">
    <property type="protein sequence ID" value="SHN70729.1"/>
    <property type="molecule type" value="Genomic_DNA"/>
</dbReference>
<dbReference type="Gene3D" id="3.30.390.50">
    <property type="entry name" value="CO dehydrogenase flavoprotein, C-terminal domain"/>
    <property type="match status" value="1"/>
</dbReference>
<evidence type="ECO:0000256" key="3">
    <source>
        <dbReference type="ARBA" id="ARBA00023002"/>
    </source>
</evidence>
<proteinExistence type="predicted"/>
<protein>
    <submittedName>
        <fullName evidence="5">CO dehydrogenase flavoprotein C-terminal domain-containing protein</fullName>
    </submittedName>
</protein>
<organism evidence="5 6">
    <name type="scientific">Desulfovibrio litoralis DSM 11393</name>
    <dbReference type="NCBI Taxonomy" id="1121455"/>
    <lineage>
        <taxon>Bacteria</taxon>
        <taxon>Pseudomonadati</taxon>
        <taxon>Thermodesulfobacteriota</taxon>
        <taxon>Desulfovibrionia</taxon>
        <taxon>Desulfovibrionales</taxon>
        <taxon>Desulfovibrionaceae</taxon>
        <taxon>Desulfovibrio</taxon>
    </lineage>
</organism>
<dbReference type="SUPFAM" id="SSF55447">
    <property type="entry name" value="CO dehydrogenase flavoprotein C-terminal domain-like"/>
    <property type="match status" value="1"/>
</dbReference>
<gene>
    <name evidence="5" type="ORF">SAMN02745728_02088</name>
</gene>
<dbReference type="GO" id="GO:0016491">
    <property type="term" value="F:oxidoreductase activity"/>
    <property type="evidence" value="ECO:0007669"/>
    <property type="project" value="UniProtKB-KW"/>
</dbReference>
<dbReference type="OrthoDB" id="9783813at2"/>
<keyword evidence="6" id="KW-1185">Reference proteome</keyword>
<evidence type="ECO:0000313" key="5">
    <source>
        <dbReference type="EMBL" id="SHN70729.1"/>
    </source>
</evidence>
<keyword evidence="3" id="KW-0560">Oxidoreductase</keyword>
<dbReference type="InterPro" id="IPR036683">
    <property type="entry name" value="CO_DH_flav_C_dom_sf"/>
</dbReference>
<dbReference type="Proteomes" id="UP000186469">
    <property type="component" value="Unassembled WGS sequence"/>
</dbReference>
<dbReference type="PANTHER" id="PTHR42659:SF2">
    <property type="entry name" value="XANTHINE DEHYDROGENASE SUBUNIT C-RELATED"/>
    <property type="match status" value="1"/>
</dbReference>
<accession>A0A1M7TIZ1</accession>
<sequence length="153" mass="16710">MQHQEKALTQLYAGVAKSTVDSSSQILTHIKIPLSKKSEGSNYQRMEQRKALALPMLSVVAKVVIDNNLITEASIVYGPVSPGPKHAEEAEKFLCGKKAEDKNFLEAGKIASQHATFRSSPVRGSQEFRSQVFPVCITRALREASKIATGKKA</sequence>
<keyword evidence="1" id="KW-0285">Flavoprotein</keyword>
<dbReference type="SMART" id="SM01092">
    <property type="entry name" value="CO_deh_flav_C"/>
    <property type="match status" value="1"/>
</dbReference>
<keyword evidence="2" id="KW-0274">FAD</keyword>
<dbReference type="RefSeq" id="WP_072697764.1">
    <property type="nucleotide sequence ID" value="NZ_FRDI01000013.1"/>
</dbReference>
<name>A0A1M7TIZ1_9BACT</name>
<dbReference type="PANTHER" id="PTHR42659">
    <property type="entry name" value="XANTHINE DEHYDROGENASE SUBUNIT C-RELATED"/>
    <property type="match status" value="1"/>
</dbReference>
<evidence type="ECO:0000256" key="1">
    <source>
        <dbReference type="ARBA" id="ARBA00022630"/>
    </source>
</evidence>